<evidence type="ECO:0000313" key="2">
    <source>
        <dbReference type="Proteomes" id="UP000024442"/>
    </source>
</evidence>
<dbReference type="GeneID" id="19488147"/>
<dbReference type="RefSeq" id="YP_009032444.1">
    <property type="nucleotide sequence ID" value="NC_024147.1"/>
</dbReference>
<gene>
    <name evidence="1" type="primary">50</name>
    <name evidence="1" type="ORF">PBI_ZOEJ_50</name>
</gene>
<sequence>MSLKDITLTHAELNVAAHIVDTHMTQGFTAHGAVASAIRAVNSMRNHPSAYRRVDLAQLKQSQRSPHRGAGRFRVADCADCQLDDNTCPGHRI</sequence>
<protein>
    <submittedName>
        <fullName evidence="1">Uncharacterized protein</fullName>
    </submittedName>
</protein>
<dbReference type="OrthoDB" id="18269at10239"/>
<organism evidence="1 2">
    <name type="scientific">Mycobacterium phage ZoeJ</name>
    <dbReference type="NCBI Taxonomy" id="1486427"/>
    <lineage>
        <taxon>Viruses</taxon>
        <taxon>Duplodnaviria</taxon>
        <taxon>Heunggongvirae</taxon>
        <taxon>Uroviricota</taxon>
        <taxon>Caudoviricetes</taxon>
        <taxon>Weiservirinae</taxon>
        <taxon>Timquatrovirus</taxon>
        <taxon>Timquatrovirus zoeJ</taxon>
    </lineage>
</organism>
<keyword evidence="2" id="KW-1185">Reference proteome</keyword>
<name>A0A023W6B6_9CAUD</name>
<evidence type="ECO:0000313" key="1">
    <source>
        <dbReference type="EMBL" id="AHY26874.1"/>
    </source>
</evidence>
<dbReference type="EMBL" id="KJ510412">
    <property type="protein sequence ID" value="AHY26874.1"/>
    <property type="molecule type" value="Genomic_DNA"/>
</dbReference>
<dbReference type="Proteomes" id="UP000024442">
    <property type="component" value="Segment"/>
</dbReference>
<accession>A0A023W6B6</accession>
<proteinExistence type="predicted"/>
<dbReference type="KEGG" id="vg:19488147"/>
<dbReference type="Pfam" id="PF24128">
    <property type="entry name" value="Phage_zn_bind_4"/>
    <property type="match status" value="1"/>
</dbReference>
<dbReference type="InterPro" id="IPR057391">
    <property type="entry name" value="Zn-bd_phage_4"/>
</dbReference>
<reference evidence="1 2" key="1">
    <citation type="submission" date="2014-02" db="EMBL/GenBank/DDBJ databases">
        <authorList>
            <person name="Cornely K.A."/>
            <person name="Jancevski A.V."/>
            <person name="Rogers S.R."/>
            <person name="Scola S.E."/>
            <person name="Pinches R.S."/>
            <person name="Perri C.M."/>
            <person name="Brown M.S."/>
            <person name="Cavedon W.D."/>
            <person name="Dubois H.M."/>
            <person name="Fernando M.A."/>
            <person name="Austriaco N."/>
            <person name="Bradley K.W."/>
            <person name="Clarke D.Q."/>
            <person name="Lewis M.F."/>
            <person name="Barker L.P."/>
            <person name="Bailey C."/>
            <person name="Asai D.J."/>
            <person name="Garber M.L."/>
            <person name="Bowman C.A."/>
            <person name="Russell D.A."/>
            <person name="Pope W.H."/>
            <person name="Jacobs-Sera D."/>
            <person name="Hendrix R.W."/>
            <person name="Hatfull G.F."/>
        </authorList>
    </citation>
    <scope>NUCLEOTIDE SEQUENCE [LARGE SCALE GENOMIC DNA]</scope>
</reference>